<sequence length="215" mass="22997">MSLGYRIAGYEFSPTEVRDLLVAWLALGVAFAIFFAGGGPNIATLIFVPQLLVVSLLTAGVAFLLHEVAHKVVAVHYGQLAEFRADYSMLFLAIMSALIGFIFAAPGAVHHRGYLNEREHGHIAIAGPVTNLLLAAVFLPAYLGGTALSVDLLATLGRFGIIINLFLAAFNLVPYGPLDGKTVKRWSTPVWLGTFLLSALLTVGSMLSIGLSFRI</sequence>
<comment type="caution">
    <text evidence="2">The sequence shown here is derived from an EMBL/GenBank/DDBJ whole genome shotgun (WGS) entry which is preliminary data.</text>
</comment>
<feature type="transmembrane region" description="Helical" evidence="1">
    <location>
        <begin position="42"/>
        <end position="66"/>
    </location>
</feature>
<feature type="transmembrane region" description="Helical" evidence="1">
    <location>
        <begin position="20"/>
        <end position="36"/>
    </location>
</feature>
<keyword evidence="2" id="KW-0378">Hydrolase</keyword>
<evidence type="ECO:0000313" key="3">
    <source>
        <dbReference type="Proteomes" id="UP001597052"/>
    </source>
</evidence>
<keyword evidence="2" id="KW-0645">Protease</keyword>
<dbReference type="PANTHER" id="PTHR35864:SF1">
    <property type="entry name" value="ZINC METALLOPROTEASE YWHC-RELATED"/>
    <property type="match status" value="1"/>
</dbReference>
<feature type="transmembrane region" description="Helical" evidence="1">
    <location>
        <begin position="190"/>
        <end position="213"/>
    </location>
</feature>
<organism evidence="2 3">
    <name type="scientific">Halohasta litorea</name>
    <dbReference type="NCBI Taxonomy" id="869891"/>
    <lineage>
        <taxon>Archaea</taxon>
        <taxon>Methanobacteriati</taxon>
        <taxon>Methanobacteriota</taxon>
        <taxon>Stenosarchaea group</taxon>
        <taxon>Halobacteria</taxon>
        <taxon>Halobacteriales</taxon>
        <taxon>Haloferacaceae</taxon>
        <taxon>Halohasta</taxon>
    </lineage>
</organism>
<proteinExistence type="predicted"/>
<dbReference type="InterPro" id="IPR052348">
    <property type="entry name" value="Metallopeptidase_M50B"/>
</dbReference>
<dbReference type="RefSeq" id="WP_256395601.1">
    <property type="nucleotide sequence ID" value="NZ_JANHDJ010000002.1"/>
</dbReference>
<evidence type="ECO:0000256" key="1">
    <source>
        <dbReference type="SAM" id="Phobius"/>
    </source>
</evidence>
<dbReference type="Proteomes" id="UP001597052">
    <property type="component" value="Unassembled WGS sequence"/>
</dbReference>
<gene>
    <name evidence="2" type="ORF">ACFSBW_09080</name>
</gene>
<keyword evidence="1" id="KW-0812">Transmembrane</keyword>
<keyword evidence="3" id="KW-1185">Reference proteome</keyword>
<dbReference type="PANTHER" id="PTHR35864">
    <property type="entry name" value="ZINC METALLOPROTEASE MJ0611-RELATED"/>
    <property type="match status" value="1"/>
</dbReference>
<keyword evidence="2" id="KW-0482">Metalloprotease</keyword>
<dbReference type="AlphaFoldDB" id="A0ABD6DA94"/>
<evidence type="ECO:0000313" key="2">
    <source>
        <dbReference type="EMBL" id="MFD1642023.1"/>
    </source>
</evidence>
<feature type="transmembrane region" description="Helical" evidence="1">
    <location>
        <begin position="121"/>
        <end position="143"/>
    </location>
</feature>
<accession>A0ABD6DA94</accession>
<keyword evidence="1" id="KW-1133">Transmembrane helix</keyword>
<feature type="transmembrane region" description="Helical" evidence="1">
    <location>
        <begin position="150"/>
        <end position="170"/>
    </location>
</feature>
<name>A0ABD6DA94_9EURY</name>
<dbReference type="GO" id="GO:0008237">
    <property type="term" value="F:metallopeptidase activity"/>
    <property type="evidence" value="ECO:0007669"/>
    <property type="project" value="UniProtKB-KW"/>
</dbReference>
<feature type="transmembrane region" description="Helical" evidence="1">
    <location>
        <begin position="87"/>
        <end position="109"/>
    </location>
</feature>
<protein>
    <submittedName>
        <fullName evidence="2">Metalloprotease</fullName>
    </submittedName>
</protein>
<reference evidence="2 3" key="1">
    <citation type="journal article" date="2019" name="Int. J. Syst. Evol. Microbiol.">
        <title>The Global Catalogue of Microorganisms (GCM) 10K type strain sequencing project: providing services to taxonomists for standard genome sequencing and annotation.</title>
        <authorList>
            <consortium name="The Broad Institute Genomics Platform"/>
            <consortium name="The Broad Institute Genome Sequencing Center for Infectious Disease"/>
            <person name="Wu L."/>
            <person name="Ma J."/>
        </authorList>
    </citation>
    <scope>NUCLEOTIDE SEQUENCE [LARGE SCALE GENOMIC DNA]</scope>
    <source>
        <strain evidence="2 3">CGMCC 1.10593</strain>
    </source>
</reference>
<dbReference type="EMBL" id="JBHUDM010000002">
    <property type="protein sequence ID" value="MFD1642023.1"/>
    <property type="molecule type" value="Genomic_DNA"/>
</dbReference>
<keyword evidence="1" id="KW-0472">Membrane</keyword>